<feature type="region of interest" description="Disordered" evidence="1">
    <location>
        <begin position="98"/>
        <end position="146"/>
    </location>
</feature>
<feature type="signal peptide" evidence="2">
    <location>
        <begin position="1"/>
        <end position="18"/>
    </location>
</feature>
<keyword evidence="4" id="KW-1185">Reference proteome</keyword>
<dbReference type="Proteomes" id="UP000765509">
    <property type="component" value="Unassembled WGS sequence"/>
</dbReference>
<feature type="compositionally biased region" description="Polar residues" evidence="1">
    <location>
        <begin position="55"/>
        <end position="64"/>
    </location>
</feature>
<dbReference type="AlphaFoldDB" id="A0A9Q3BX27"/>
<gene>
    <name evidence="3" type="ORF">O181_013789</name>
</gene>
<comment type="caution">
    <text evidence="3">The sequence shown here is derived from an EMBL/GenBank/DDBJ whole genome shotgun (WGS) entry which is preliminary data.</text>
</comment>
<evidence type="ECO:0000256" key="1">
    <source>
        <dbReference type="SAM" id="MobiDB-lite"/>
    </source>
</evidence>
<protein>
    <submittedName>
        <fullName evidence="3">Uncharacterized protein</fullName>
    </submittedName>
</protein>
<evidence type="ECO:0000256" key="2">
    <source>
        <dbReference type="SAM" id="SignalP"/>
    </source>
</evidence>
<feature type="chain" id="PRO_5040128307" evidence="2">
    <location>
        <begin position="19"/>
        <end position="184"/>
    </location>
</feature>
<sequence>MFISSNMVFFSLAVSSSAIAQAPNGQLPGIGSTNPANGSALSVNTSSASSAAWDNTTGNFTKSPSDFGATAGGEKLPGDMSTGKCLCPPIPACPSGPLGSSPAEMGNATTPVPPPGVGSGISSAPPSELGPAPGPIPANSTVGEAPPPLPDMSNNLTSAAGSARHPKFVGLVTLLASGTIGFTL</sequence>
<evidence type="ECO:0000313" key="3">
    <source>
        <dbReference type="EMBL" id="MBW0474074.1"/>
    </source>
</evidence>
<accession>A0A9Q3BX27</accession>
<feature type="region of interest" description="Disordered" evidence="1">
    <location>
        <begin position="55"/>
        <end position="75"/>
    </location>
</feature>
<dbReference type="EMBL" id="AVOT02003626">
    <property type="protein sequence ID" value="MBW0474074.1"/>
    <property type="molecule type" value="Genomic_DNA"/>
</dbReference>
<proteinExistence type="predicted"/>
<name>A0A9Q3BX27_9BASI</name>
<evidence type="ECO:0000313" key="4">
    <source>
        <dbReference type="Proteomes" id="UP000765509"/>
    </source>
</evidence>
<reference evidence="3" key="1">
    <citation type="submission" date="2021-03" db="EMBL/GenBank/DDBJ databases">
        <title>Draft genome sequence of rust myrtle Austropuccinia psidii MF-1, a brazilian biotype.</title>
        <authorList>
            <person name="Quecine M.C."/>
            <person name="Pachon D.M.R."/>
            <person name="Bonatelli M.L."/>
            <person name="Correr F.H."/>
            <person name="Franceschini L.M."/>
            <person name="Leite T.F."/>
            <person name="Margarido G.R.A."/>
            <person name="Almeida C.A."/>
            <person name="Ferrarezi J.A."/>
            <person name="Labate C.A."/>
        </authorList>
    </citation>
    <scope>NUCLEOTIDE SEQUENCE</scope>
    <source>
        <strain evidence="3">MF-1</strain>
    </source>
</reference>
<keyword evidence="2" id="KW-0732">Signal</keyword>
<organism evidence="3 4">
    <name type="scientific">Austropuccinia psidii MF-1</name>
    <dbReference type="NCBI Taxonomy" id="1389203"/>
    <lineage>
        <taxon>Eukaryota</taxon>
        <taxon>Fungi</taxon>
        <taxon>Dikarya</taxon>
        <taxon>Basidiomycota</taxon>
        <taxon>Pucciniomycotina</taxon>
        <taxon>Pucciniomycetes</taxon>
        <taxon>Pucciniales</taxon>
        <taxon>Sphaerophragmiaceae</taxon>
        <taxon>Austropuccinia</taxon>
    </lineage>
</organism>